<evidence type="ECO:0000256" key="1">
    <source>
        <dbReference type="ARBA" id="ARBA00004651"/>
    </source>
</evidence>
<dbReference type="PANTHER" id="PTHR33908">
    <property type="entry name" value="MANNOSYLTRANSFERASE YKCB-RELATED"/>
    <property type="match status" value="1"/>
</dbReference>
<evidence type="ECO:0000259" key="9">
    <source>
        <dbReference type="Pfam" id="PF13231"/>
    </source>
</evidence>
<gene>
    <name evidence="10" type="ORF">Q31a_45990</name>
</gene>
<dbReference type="InterPro" id="IPR050297">
    <property type="entry name" value="LipidA_mod_glycosyltrf_83"/>
</dbReference>
<sequence>MPAKYLGCLVVILFGQGAFLWCATTRLSPTVDEYPHLAAGVEYWNTGTTDLYRVNPPLTRLWATWPVALGGYRVPQTDFFVASGKTARHEFRRGPMFAEAYGERAFQALVLARRMCIPLVLLGTLGVFALAVTATGNPQAACLASVLWGFNPIVLGYGPLLGTDIPAACVGVWAVFAVTHAYQSSRLRDVVLAAIWVGLAIATKFTWLILFPVAVVAIGMGVRRSALSEKLSTRRWLRPLGATCMFAFLVWAVVATAYRWQNLFIPLQDFEFTSQMLAGPIEGMSGNRWTGTLLGALPIPIPGTMLEGLDLQWQDFDTPRPAFLCGQWQRGGWYSYYAFVLLMKMPIGWLLLLAVAAKWSFRWNSLALACWGVIGICFVFVSLKTNMNQHGRYIWLVLPELAVVAVAGFNQWNRILRSLAWIAAGEVVLTSCLVFPFGLSFTNQLWGGPQAASSLLADSNVDWGQGWVEVARWSKLPNETHLPVAIVRPHWVNFAALGIDTIEHSDLSDKQLSELATNSTVLVLVSIDSRQMLQSNRTIPWMDVNPQVRIGCCVEGYEISLSSLQTLDIFWLRKPPL</sequence>
<dbReference type="PANTHER" id="PTHR33908:SF11">
    <property type="entry name" value="MEMBRANE PROTEIN"/>
    <property type="match status" value="1"/>
</dbReference>
<name>A0A518GCF0_9BACT</name>
<accession>A0A518GCF0</accession>
<dbReference type="KEGG" id="ahel:Q31a_45990"/>
<keyword evidence="5 8" id="KW-0812">Transmembrane</keyword>
<evidence type="ECO:0000256" key="2">
    <source>
        <dbReference type="ARBA" id="ARBA00022475"/>
    </source>
</evidence>
<dbReference type="EMBL" id="CP036298">
    <property type="protein sequence ID" value="QDV26227.1"/>
    <property type="molecule type" value="Genomic_DNA"/>
</dbReference>
<reference evidence="10 11" key="1">
    <citation type="submission" date="2019-02" db="EMBL/GenBank/DDBJ databases">
        <title>Deep-cultivation of Planctomycetes and their phenomic and genomic characterization uncovers novel biology.</title>
        <authorList>
            <person name="Wiegand S."/>
            <person name="Jogler M."/>
            <person name="Boedeker C."/>
            <person name="Pinto D."/>
            <person name="Vollmers J."/>
            <person name="Rivas-Marin E."/>
            <person name="Kohn T."/>
            <person name="Peeters S.H."/>
            <person name="Heuer A."/>
            <person name="Rast P."/>
            <person name="Oberbeckmann S."/>
            <person name="Bunk B."/>
            <person name="Jeske O."/>
            <person name="Meyerdierks A."/>
            <person name="Storesund J.E."/>
            <person name="Kallscheuer N."/>
            <person name="Luecker S."/>
            <person name="Lage O.M."/>
            <person name="Pohl T."/>
            <person name="Merkel B.J."/>
            <person name="Hornburger P."/>
            <person name="Mueller R.-W."/>
            <person name="Bruemmer F."/>
            <person name="Labrenz M."/>
            <person name="Spormann A.M."/>
            <person name="Op den Camp H."/>
            <person name="Overmann J."/>
            <person name="Amann R."/>
            <person name="Jetten M.S.M."/>
            <person name="Mascher T."/>
            <person name="Medema M.H."/>
            <person name="Devos D.P."/>
            <person name="Kaster A.-K."/>
            <person name="Ovreas L."/>
            <person name="Rohde M."/>
            <person name="Galperin M.Y."/>
            <person name="Jogler C."/>
        </authorList>
    </citation>
    <scope>NUCLEOTIDE SEQUENCE [LARGE SCALE GENOMIC DNA]</scope>
    <source>
        <strain evidence="10 11">Q31a</strain>
    </source>
</reference>
<keyword evidence="3" id="KW-0328">Glycosyltransferase</keyword>
<dbReference type="GO" id="GO:0005886">
    <property type="term" value="C:plasma membrane"/>
    <property type="evidence" value="ECO:0007669"/>
    <property type="project" value="UniProtKB-SubCell"/>
</dbReference>
<dbReference type="Pfam" id="PF13231">
    <property type="entry name" value="PMT_2"/>
    <property type="match status" value="1"/>
</dbReference>
<evidence type="ECO:0000256" key="3">
    <source>
        <dbReference type="ARBA" id="ARBA00022676"/>
    </source>
</evidence>
<evidence type="ECO:0000256" key="4">
    <source>
        <dbReference type="ARBA" id="ARBA00022679"/>
    </source>
</evidence>
<organism evidence="10 11">
    <name type="scientific">Aureliella helgolandensis</name>
    <dbReference type="NCBI Taxonomy" id="2527968"/>
    <lineage>
        <taxon>Bacteria</taxon>
        <taxon>Pseudomonadati</taxon>
        <taxon>Planctomycetota</taxon>
        <taxon>Planctomycetia</taxon>
        <taxon>Pirellulales</taxon>
        <taxon>Pirellulaceae</taxon>
        <taxon>Aureliella</taxon>
    </lineage>
</organism>
<feature type="transmembrane region" description="Helical" evidence="8">
    <location>
        <begin position="363"/>
        <end position="381"/>
    </location>
</feature>
<keyword evidence="6 8" id="KW-1133">Transmembrane helix</keyword>
<comment type="subcellular location">
    <subcellularLocation>
        <location evidence="1">Cell membrane</location>
        <topology evidence="1">Multi-pass membrane protein</topology>
    </subcellularLocation>
</comment>
<dbReference type="Proteomes" id="UP000318017">
    <property type="component" value="Chromosome"/>
</dbReference>
<dbReference type="AlphaFoldDB" id="A0A518GCF0"/>
<dbReference type="RefSeq" id="WP_197355445.1">
    <property type="nucleotide sequence ID" value="NZ_CP036298.1"/>
</dbReference>
<keyword evidence="2" id="KW-1003">Cell membrane</keyword>
<feature type="transmembrane region" description="Helical" evidence="8">
    <location>
        <begin position="240"/>
        <end position="258"/>
    </location>
</feature>
<dbReference type="GO" id="GO:0009103">
    <property type="term" value="P:lipopolysaccharide biosynthetic process"/>
    <property type="evidence" value="ECO:0007669"/>
    <property type="project" value="UniProtKB-ARBA"/>
</dbReference>
<evidence type="ECO:0000313" key="11">
    <source>
        <dbReference type="Proteomes" id="UP000318017"/>
    </source>
</evidence>
<protein>
    <recommendedName>
        <fullName evidence="9">Glycosyltransferase RgtA/B/C/D-like domain-containing protein</fullName>
    </recommendedName>
</protein>
<proteinExistence type="predicted"/>
<keyword evidence="11" id="KW-1185">Reference proteome</keyword>
<dbReference type="InterPro" id="IPR038731">
    <property type="entry name" value="RgtA/B/C-like"/>
</dbReference>
<dbReference type="GO" id="GO:0016763">
    <property type="term" value="F:pentosyltransferase activity"/>
    <property type="evidence" value="ECO:0007669"/>
    <property type="project" value="TreeGrafter"/>
</dbReference>
<keyword evidence="4" id="KW-0808">Transferase</keyword>
<evidence type="ECO:0000256" key="8">
    <source>
        <dbReference type="SAM" id="Phobius"/>
    </source>
</evidence>
<evidence type="ECO:0000256" key="5">
    <source>
        <dbReference type="ARBA" id="ARBA00022692"/>
    </source>
</evidence>
<feature type="transmembrane region" description="Helical" evidence="8">
    <location>
        <begin position="194"/>
        <end position="220"/>
    </location>
</feature>
<evidence type="ECO:0000256" key="6">
    <source>
        <dbReference type="ARBA" id="ARBA00022989"/>
    </source>
</evidence>
<evidence type="ECO:0000313" key="10">
    <source>
        <dbReference type="EMBL" id="QDV26227.1"/>
    </source>
</evidence>
<feature type="transmembrane region" description="Helical" evidence="8">
    <location>
        <begin position="336"/>
        <end position="357"/>
    </location>
</feature>
<keyword evidence="7 8" id="KW-0472">Membrane</keyword>
<feature type="transmembrane region" description="Helical" evidence="8">
    <location>
        <begin position="393"/>
        <end position="412"/>
    </location>
</feature>
<evidence type="ECO:0000256" key="7">
    <source>
        <dbReference type="ARBA" id="ARBA00023136"/>
    </source>
</evidence>
<feature type="transmembrane region" description="Helical" evidence="8">
    <location>
        <begin position="418"/>
        <end position="439"/>
    </location>
</feature>
<feature type="transmembrane region" description="Helical" evidence="8">
    <location>
        <begin position="111"/>
        <end position="133"/>
    </location>
</feature>
<feature type="domain" description="Glycosyltransferase RgtA/B/C/D-like" evidence="9">
    <location>
        <begin position="117"/>
        <end position="230"/>
    </location>
</feature>